<dbReference type="Pfam" id="PF10030">
    <property type="entry name" value="DUF2272"/>
    <property type="match status" value="1"/>
</dbReference>
<evidence type="ECO:0000313" key="2">
    <source>
        <dbReference type="EMBL" id="PTQ79315.1"/>
    </source>
</evidence>
<proteinExistence type="predicted"/>
<evidence type="ECO:0000259" key="1">
    <source>
        <dbReference type="Pfam" id="PF10030"/>
    </source>
</evidence>
<organism evidence="2 3">
    <name type="scientific">Nitrosospira multiformis</name>
    <dbReference type="NCBI Taxonomy" id="1231"/>
    <lineage>
        <taxon>Bacteria</taxon>
        <taxon>Pseudomonadati</taxon>
        <taxon>Pseudomonadota</taxon>
        <taxon>Betaproteobacteria</taxon>
        <taxon>Nitrosomonadales</taxon>
        <taxon>Nitrosomonadaceae</taxon>
        <taxon>Nitrosospira</taxon>
    </lineage>
</organism>
<dbReference type="AlphaFoldDB" id="A0A2T5I662"/>
<accession>A0A2T5I662</accession>
<comment type="caution">
    <text evidence="2">The sequence shown here is derived from an EMBL/GenBank/DDBJ whole genome shotgun (WGS) entry which is preliminary data.</text>
</comment>
<evidence type="ECO:0000313" key="3">
    <source>
        <dbReference type="Proteomes" id="UP000244152"/>
    </source>
</evidence>
<protein>
    <submittedName>
        <fullName evidence="2">Uncharacterized protein DUF2272</fullName>
    </submittedName>
</protein>
<reference evidence="2 3" key="1">
    <citation type="submission" date="2018-04" db="EMBL/GenBank/DDBJ databases">
        <title>Active sludge and wastewater microbial communities from Klosterneuburg, Austria.</title>
        <authorList>
            <person name="Wagner M."/>
        </authorList>
    </citation>
    <scope>NUCLEOTIDE SEQUENCE [LARGE SCALE GENOMIC DNA]</scope>
    <source>
        <strain evidence="2 3">Nl12</strain>
    </source>
</reference>
<sequence>MATTFSKRLVNIAIKEHQKYYLIREQQEPLTSQIQNYWTDVSPFPGVSTPWSGVFISWSVRQAGATADEFRFAAAHARFVRKAIQDYKNQLGVFHGRNVDDYAPKVGDILQNNRSGNSFDYSYASTHSEYESHSAIVIEVGADHLGRYLRTIGGNEGDSFGLKEVRLDSDGYVKNPKGLYISVIETLK</sequence>
<dbReference type="InterPro" id="IPR019262">
    <property type="entry name" value="DUF2272"/>
</dbReference>
<dbReference type="RefSeq" id="WP_107763106.1">
    <property type="nucleotide sequence ID" value="NZ_QAOK01000030.1"/>
</dbReference>
<dbReference type="EMBL" id="QAOK01000030">
    <property type="protein sequence ID" value="PTQ79315.1"/>
    <property type="molecule type" value="Genomic_DNA"/>
</dbReference>
<dbReference type="Proteomes" id="UP000244152">
    <property type="component" value="Unassembled WGS sequence"/>
</dbReference>
<name>A0A2T5I662_9PROT</name>
<feature type="domain" description="DUF2272" evidence="1">
    <location>
        <begin position="48"/>
        <end position="179"/>
    </location>
</feature>
<gene>
    <name evidence="2" type="ORF">C8R21_13027</name>
</gene>